<gene>
    <name evidence="1" type="ORF">CPG37_07095</name>
</gene>
<protein>
    <submittedName>
        <fullName evidence="1">Uncharacterized protein</fullName>
    </submittedName>
</protein>
<evidence type="ECO:0000313" key="1">
    <source>
        <dbReference type="EMBL" id="PHO09775.1"/>
    </source>
</evidence>
<dbReference type="RefSeq" id="WP_099334383.1">
    <property type="nucleotide sequence ID" value="NZ_CP042812.1"/>
</dbReference>
<comment type="caution">
    <text evidence="1">The sequence shown here is derived from an EMBL/GenBank/DDBJ whole genome shotgun (WGS) entry which is preliminary data.</text>
</comment>
<accession>A0ABX4LQB5</accession>
<name>A0ABX4LQB5_9BACT</name>
<keyword evidence="2" id="KW-1185">Reference proteome</keyword>
<evidence type="ECO:0000313" key="2">
    <source>
        <dbReference type="Proteomes" id="UP000221384"/>
    </source>
</evidence>
<reference evidence="1 2" key="1">
    <citation type="submission" date="2017-09" db="EMBL/GenBank/DDBJ databases">
        <authorList>
            <person name="Perez-Cataluna A."/>
            <person name="Figueras M.J."/>
            <person name="Salas-Masso N."/>
        </authorList>
    </citation>
    <scope>NUCLEOTIDE SEQUENCE [LARGE SCALE GENOMIC DNA]</scope>
    <source>
        <strain evidence="1 2">F138-33</strain>
    </source>
</reference>
<organism evidence="1 2">
    <name type="scientific">Malaciobacter canalis</name>
    <dbReference type="NCBI Taxonomy" id="1912871"/>
    <lineage>
        <taxon>Bacteria</taxon>
        <taxon>Pseudomonadati</taxon>
        <taxon>Campylobacterota</taxon>
        <taxon>Epsilonproteobacteria</taxon>
        <taxon>Campylobacterales</taxon>
        <taxon>Arcobacteraceae</taxon>
        <taxon>Malaciobacter</taxon>
    </lineage>
</organism>
<sequence>MYLNETEAKEAIETLIEKHAGTDFEVVTLRRKPKDLVYKYVFFGLKVAPKNSEAFFNDLMIATIDTGLEVIESEIVEENKKTKDIFLIRAEVEVVKIEEQDKKVL</sequence>
<dbReference type="Proteomes" id="UP000221384">
    <property type="component" value="Unassembled WGS sequence"/>
</dbReference>
<proteinExistence type="predicted"/>
<dbReference type="EMBL" id="NWVW01000007">
    <property type="protein sequence ID" value="PHO09775.1"/>
    <property type="molecule type" value="Genomic_DNA"/>
</dbReference>